<dbReference type="Pfam" id="PF07762">
    <property type="entry name" value="DUF1618"/>
    <property type="match status" value="2"/>
</dbReference>
<organism evidence="2">
    <name type="scientific">Oryza glumipatula</name>
    <dbReference type="NCBI Taxonomy" id="40148"/>
    <lineage>
        <taxon>Eukaryota</taxon>
        <taxon>Viridiplantae</taxon>
        <taxon>Streptophyta</taxon>
        <taxon>Embryophyta</taxon>
        <taxon>Tracheophyta</taxon>
        <taxon>Spermatophyta</taxon>
        <taxon>Magnoliopsida</taxon>
        <taxon>Liliopsida</taxon>
        <taxon>Poales</taxon>
        <taxon>Poaceae</taxon>
        <taxon>BOP clade</taxon>
        <taxon>Oryzoideae</taxon>
        <taxon>Oryzeae</taxon>
        <taxon>Oryzinae</taxon>
        <taxon>Oryza</taxon>
    </lineage>
</organism>
<dbReference type="AlphaFoldDB" id="A0A0D9ZW91"/>
<protein>
    <recommendedName>
        <fullName evidence="1">DUF1618 domain-containing protein</fullName>
    </recommendedName>
</protein>
<reference evidence="2" key="2">
    <citation type="submission" date="2018-05" db="EMBL/GenBank/DDBJ databases">
        <title>OgluRS3 (Oryza glumaepatula Reference Sequence Version 3).</title>
        <authorList>
            <person name="Zhang J."/>
            <person name="Kudrna D."/>
            <person name="Lee S."/>
            <person name="Talag J."/>
            <person name="Welchert J."/>
            <person name="Wing R.A."/>
        </authorList>
    </citation>
    <scope>NUCLEOTIDE SEQUENCE [LARGE SCALE GENOMIC DNA]</scope>
</reference>
<accession>A0A0D9ZW91</accession>
<reference evidence="2" key="1">
    <citation type="submission" date="2015-04" db="UniProtKB">
        <authorList>
            <consortium name="EnsemblPlants"/>
        </authorList>
    </citation>
    <scope>IDENTIFICATION</scope>
</reference>
<dbReference type="EnsemblPlants" id="OGLUM05G09200.1">
    <property type="protein sequence ID" value="OGLUM05G09200.1"/>
    <property type="gene ID" value="OGLUM05G09200"/>
</dbReference>
<evidence type="ECO:0000313" key="3">
    <source>
        <dbReference type="Proteomes" id="UP000026961"/>
    </source>
</evidence>
<sequence length="920" mass="100873">MHHLLRLRRSILSAAAAAAAGRTLSTAAPPSRPRWAMIFHVEAARSSLAALRASFQLAEPPRASHVHVPAHLLDLRPLTDPRSQMRLLGGCVRGASGDGLLLLDFTDGLATGPVVGVHPNGMARQMTGFDRRFDVTRFVCNPVTGQLFRMPDIDGTKDTSWCQFTGILTQSDRPDGPPDRYAVAWLSVDGEDNRRIAMRRFLSQKGEWDKLVGLPSPLPPARQMDVSHEVVAFAGRLWWVDVSWGVVSVDPFSDRPELQFVQLPRGSVTEPVEGIRKLGRFRRVGVSEGRLRYAEVSQKEPFVLSSFALDDNGSSWTLEHRVALSRLGVDGCHPDPEEDDTPRIGVIDPLNASTMYLTIGDSCVAVDMERGEVLGRSQIGCSTGPFSPFTGFLTPCVLPPWLEEFQIPSAGTLSSTKASIRSKTMADTLVRVDRDMKRDERNYQINPHFFTEMLLPRHLSAAAAAASGRLRRGLSSAASQPPWAMIQYTRIRASTAERASIELAQPPAVSHLVVPEHLVGLDPEPPVDPNSDILRTVVGDAGATSDGLLLLDFTDIRATARVVANRRAGAQAQAQQQGKKLTGLSFNLHNSRGDTQERELAGVNTNPDITRLVCNPISGELFRLPDINGTKKTMFCHLPGLLTRSAQGHGHGPPDEYAVASLSEGNGRDGKDRGFAMWRFLSQTGEWDKLESLPSPLPLARQLNVHSHHEVVAFAGRIWWVDLGWGVVSADPFSDRPELRFIELPRSSVLPEPTTGEEFMASVLAQGMYRRIGVSEGRLRYVEVSQKKPFVLSSFALDDDYGCWTLEHQVALGRPLENAAAGRPWQDRIPWICAIDPVNASVVCVVVGDHVLAVDMDRREVVGCSDLGECEFHERTFLIGTFLPCVLPPWLGSSRIPSAGKEEGAENKTLADVLVRSSSD</sequence>
<evidence type="ECO:0000259" key="1">
    <source>
        <dbReference type="Pfam" id="PF07762"/>
    </source>
</evidence>
<name>A0A0D9ZW91_9ORYZ</name>
<dbReference type="PANTHER" id="PTHR33086:SF88">
    <property type="entry name" value="OS05G0250200 PROTEIN"/>
    <property type="match status" value="1"/>
</dbReference>
<dbReference type="PANTHER" id="PTHR33086">
    <property type="entry name" value="OS05G0468200 PROTEIN-RELATED"/>
    <property type="match status" value="1"/>
</dbReference>
<dbReference type="HOGENOM" id="CLU_004202_0_0_1"/>
<proteinExistence type="predicted"/>
<keyword evidence="3" id="KW-1185">Reference proteome</keyword>
<dbReference type="Proteomes" id="UP000026961">
    <property type="component" value="Chromosome 5"/>
</dbReference>
<dbReference type="InterPro" id="IPR006311">
    <property type="entry name" value="TAT_signal"/>
</dbReference>
<dbReference type="InterPro" id="IPR011676">
    <property type="entry name" value="DUF1618"/>
</dbReference>
<feature type="domain" description="DUF1618" evidence="1">
    <location>
        <begin position="720"/>
        <end position="814"/>
    </location>
</feature>
<dbReference type="Gramene" id="OGLUM05G09200.1">
    <property type="protein sequence ID" value="OGLUM05G09200.1"/>
    <property type="gene ID" value="OGLUM05G09200"/>
</dbReference>
<dbReference type="PROSITE" id="PS51318">
    <property type="entry name" value="TAT"/>
    <property type="match status" value="1"/>
</dbReference>
<evidence type="ECO:0000313" key="2">
    <source>
        <dbReference type="EnsemblPlants" id="OGLUM05G09200.1"/>
    </source>
</evidence>
<feature type="domain" description="DUF1618" evidence="1">
    <location>
        <begin position="239"/>
        <end position="331"/>
    </location>
</feature>